<name>B1C1H4_9FIRM</name>
<reference evidence="13" key="2">
    <citation type="submission" date="2014-06" db="EMBL/GenBank/DDBJ databases">
        <title>Draft genome sequence of Clostridium spiroforme (DSM 1552).</title>
        <authorList>
            <person name="Sudarsanam P."/>
            <person name="Ley R."/>
            <person name="Guruge J."/>
            <person name="Turnbaugh P.J."/>
            <person name="Mahowald M."/>
            <person name="Liep D."/>
            <person name="Gordon J."/>
        </authorList>
    </citation>
    <scope>NUCLEOTIDE SEQUENCE</scope>
    <source>
        <strain evidence="13">DSM 1552</strain>
    </source>
</reference>
<dbReference type="Pfam" id="PF17956">
    <property type="entry name" value="NAPRTase_C"/>
    <property type="match status" value="1"/>
</dbReference>
<accession>B1C1H4</accession>
<keyword evidence="4" id="KW-0597">Phosphoprotein</keyword>
<dbReference type="InterPro" id="IPR036068">
    <property type="entry name" value="Nicotinate_pribotase-like_C"/>
</dbReference>
<comment type="catalytic activity">
    <reaction evidence="8 9">
        <text>5-phospho-alpha-D-ribose 1-diphosphate + nicotinate + ATP + H2O = nicotinate beta-D-ribonucleotide + ADP + phosphate + diphosphate</text>
        <dbReference type="Rhea" id="RHEA:36163"/>
        <dbReference type="ChEBI" id="CHEBI:15377"/>
        <dbReference type="ChEBI" id="CHEBI:30616"/>
        <dbReference type="ChEBI" id="CHEBI:32544"/>
        <dbReference type="ChEBI" id="CHEBI:33019"/>
        <dbReference type="ChEBI" id="CHEBI:43474"/>
        <dbReference type="ChEBI" id="CHEBI:57502"/>
        <dbReference type="ChEBI" id="CHEBI:58017"/>
        <dbReference type="ChEBI" id="CHEBI:456216"/>
        <dbReference type="EC" id="6.3.4.21"/>
    </reaction>
</comment>
<dbReference type="SUPFAM" id="SSF51690">
    <property type="entry name" value="Nicotinate/Quinolinate PRTase C-terminal domain-like"/>
    <property type="match status" value="1"/>
</dbReference>
<dbReference type="PANTHER" id="PTHR11098">
    <property type="entry name" value="NICOTINATE PHOSPHORIBOSYLTRANSFERASE"/>
    <property type="match status" value="1"/>
</dbReference>
<evidence type="ECO:0000259" key="10">
    <source>
        <dbReference type="Pfam" id="PF04095"/>
    </source>
</evidence>
<dbReference type="Gene3D" id="3.20.140.10">
    <property type="entry name" value="nicotinate phosphoribosyltransferase"/>
    <property type="match status" value="1"/>
</dbReference>
<dbReference type="GO" id="GO:0047280">
    <property type="term" value="F:nicotinamide phosphoribosyltransferase activity"/>
    <property type="evidence" value="ECO:0007669"/>
    <property type="project" value="UniProtKB-ARBA"/>
</dbReference>
<evidence type="ECO:0000256" key="8">
    <source>
        <dbReference type="ARBA" id="ARBA00048668"/>
    </source>
</evidence>
<dbReference type="UniPathway" id="UPA00253">
    <property type="reaction ID" value="UER00457"/>
</dbReference>
<dbReference type="Proteomes" id="UP000004910">
    <property type="component" value="Unassembled WGS sequence"/>
</dbReference>
<keyword evidence="13" id="KW-0328">Glycosyltransferase</keyword>
<feature type="domain" description="Nicotinate phosphoribosyltransferase N-terminal" evidence="11">
    <location>
        <begin position="22"/>
        <end position="146"/>
    </location>
</feature>
<reference evidence="13" key="1">
    <citation type="submission" date="2008-02" db="EMBL/GenBank/DDBJ databases">
        <authorList>
            <person name="Fulton L."/>
            <person name="Clifton S."/>
            <person name="Fulton B."/>
            <person name="Xu J."/>
            <person name="Minx P."/>
            <person name="Pepin K.H."/>
            <person name="Johnson M."/>
            <person name="Thiruvilangam P."/>
            <person name="Bhonagiri V."/>
            <person name="Nash W.E."/>
            <person name="Mardis E.R."/>
            <person name="Wilson R.K."/>
        </authorList>
    </citation>
    <scope>NUCLEOTIDE SEQUENCE [LARGE SCALE GENOMIC DNA]</scope>
    <source>
        <strain evidence="13">DSM 1552</strain>
    </source>
</reference>
<evidence type="ECO:0000256" key="1">
    <source>
        <dbReference type="ARBA" id="ARBA00004952"/>
    </source>
</evidence>
<evidence type="ECO:0000256" key="4">
    <source>
        <dbReference type="ARBA" id="ARBA00022553"/>
    </source>
</evidence>
<dbReference type="EC" id="6.3.4.21" evidence="3 9"/>
<comment type="PTM">
    <text evidence="9">Transiently phosphorylated on a His residue during the reaction cycle. Phosphorylation strongly increases the affinity for substrates and increases the rate of nicotinate D-ribonucleotide production. Dephosphorylation regenerates the low-affinity form of the enzyme, leading to product release.</text>
</comment>
<evidence type="ECO:0000313" key="14">
    <source>
        <dbReference type="Proteomes" id="UP000004910"/>
    </source>
</evidence>
<dbReference type="Pfam" id="PF17767">
    <property type="entry name" value="NAPRTase_N"/>
    <property type="match status" value="1"/>
</dbReference>
<proteinExistence type="inferred from homology"/>
<evidence type="ECO:0000256" key="5">
    <source>
        <dbReference type="ARBA" id="ARBA00022598"/>
    </source>
</evidence>
<evidence type="ECO:0000256" key="3">
    <source>
        <dbReference type="ARBA" id="ARBA00013236"/>
    </source>
</evidence>
<dbReference type="CDD" id="cd01570">
    <property type="entry name" value="NAPRTase_A"/>
    <property type="match status" value="1"/>
</dbReference>
<dbReference type="GO" id="GO:0005829">
    <property type="term" value="C:cytosol"/>
    <property type="evidence" value="ECO:0007669"/>
    <property type="project" value="TreeGrafter"/>
</dbReference>
<dbReference type="NCBIfam" id="NF006695">
    <property type="entry name" value="PRK09243.1-2"/>
    <property type="match status" value="1"/>
</dbReference>
<gene>
    <name evidence="13" type="primary">pncB</name>
    <name evidence="13" type="ORF">CLOSPI_01074</name>
</gene>
<evidence type="ECO:0000256" key="9">
    <source>
        <dbReference type="RuleBase" id="RU365100"/>
    </source>
</evidence>
<dbReference type="InterPro" id="IPR041525">
    <property type="entry name" value="N/Namide_PRibTrfase"/>
</dbReference>
<evidence type="ECO:0000256" key="2">
    <source>
        <dbReference type="ARBA" id="ARBA00010897"/>
    </source>
</evidence>
<dbReference type="eggNOG" id="COG1488">
    <property type="taxonomic scope" value="Bacteria"/>
</dbReference>
<evidence type="ECO:0000313" key="13">
    <source>
        <dbReference type="EMBL" id="EDS75229.1"/>
    </source>
</evidence>
<comment type="similarity">
    <text evidence="2 9">Belongs to the NAPRTase family.</text>
</comment>
<dbReference type="Gene3D" id="3.20.20.70">
    <property type="entry name" value="Aldolase class I"/>
    <property type="match status" value="1"/>
</dbReference>
<dbReference type="GO" id="GO:0004516">
    <property type="term" value="F:nicotinate phosphoribosyltransferase activity"/>
    <property type="evidence" value="ECO:0007669"/>
    <property type="project" value="UniProtKB-UniRule"/>
</dbReference>
<dbReference type="SUPFAM" id="SSF54675">
    <property type="entry name" value="Nicotinate/Quinolinate PRTase N-terminal domain-like"/>
    <property type="match status" value="1"/>
</dbReference>
<dbReference type="AlphaFoldDB" id="B1C1H4"/>
<dbReference type="STRING" id="428126.CLOSPI_01074"/>
<dbReference type="InterPro" id="IPR041619">
    <property type="entry name" value="NAPRTase_C"/>
</dbReference>
<dbReference type="PANTHER" id="PTHR11098:SF1">
    <property type="entry name" value="NICOTINATE PHOSPHORIBOSYLTRANSFERASE"/>
    <property type="match status" value="1"/>
</dbReference>
<dbReference type="NCBIfam" id="TIGR01513">
    <property type="entry name" value="NAPRTase_put"/>
    <property type="match status" value="1"/>
</dbReference>
<dbReference type="FunFam" id="3.20.20.70:FF:000076">
    <property type="entry name" value="Nicotinate phosphoribosyltransferase"/>
    <property type="match status" value="1"/>
</dbReference>
<comment type="caution">
    <text evidence="13">The sequence shown here is derived from an EMBL/GenBank/DDBJ whole genome shotgun (WGS) entry which is preliminary data.</text>
</comment>
<comment type="function">
    <text evidence="9">Catalyzes the first step in the biosynthesis of NAD from nicotinic acid, the ATP-dependent synthesis of beta-nicotinate D-ribonucleotide from nicotinate and 5-phospho-D-ribose 1-phosphate.</text>
</comment>
<dbReference type="InterPro" id="IPR040727">
    <property type="entry name" value="NAPRTase_N"/>
</dbReference>
<organism evidence="13 14">
    <name type="scientific">Thomasclavelia spiroformis DSM 1552</name>
    <dbReference type="NCBI Taxonomy" id="428126"/>
    <lineage>
        <taxon>Bacteria</taxon>
        <taxon>Bacillati</taxon>
        <taxon>Bacillota</taxon>
        <taxon>Erysipelotrichia</taxon>
        <taxon>Erysipelotrichales</taxon>
        <taxon>Coprobacillaceae</taxon>
        <taxon>Thomasclavelia</taxon>
    </lineage>
</organism>
<keyword evidence="7 9" id="KW-0808">Transferase</keyword>
<evidence type="ECO:0000256" key="7">
    <source>
        <dbReference type="ARBA" id="ARBA00022679"/>
    </source>
</evidence>
<keyword evidence="6 9" id="KW-0662">Pyridine nucleotide biosynthesis</keyword>
<dbReference type="InterPro" id="IPR013785">
    <property type="entry name" value="Aldolase_TIM"/>
</dbReference>
<keyword evidence="14" id="KW-1185">Reference proteome</keyword>
<dbReference type="Pfam" id="PF04095">
    <property type="entry name" value="NAPRTase"/>
    <property type="match status" value="1"/>
</dbReference>
<keyword evidence="5 9" id="KW-0436">Ligase</keyword>
<dbReference type="PIRSF" id="PIRSF000484">
    <property type="entry name" value="NAPRT"/>
    <property type="match status" value="1"/>
</dbReference>
<feature type="domain" description="Nicotinate/nicotinamide phosphoribosyltransferase" evidence="10">
    <location>
        <begin position="167"/>
        <end position="358"/>
    </location>
</feature>
<dbReference type="HOGENOM" id="CLU_025154_2_1_9"/>
<evidence type="ECO:0000256" key="6">
    <source>
        <dbReference type="ARBA" id="ARBA00022642"/>
    </source>
</evidence>
<dbReference type="InterPro" id="IPR006405">
    <property type="entry name" value="Nic_PRibTrfase_pncB"/>
</dbReference>
<dbReference type="InterPro" id="IPR007229">
    <property type="entry name" value="Nic_PRibTrfase-Fam"/>
</dbReference>
<dbReference type="GO" id="GO:0034355">
    <property type="term" value="P:NAD+ biosynthetic process via the salvage pathway"/>
    <property type="evidence" value="ECO:0007669"/>
    <property type="project" value="UniProtKB-ARBA"/>
</dbReference>
<dbReference type="EMBL" id="ABIK02000007">
    <property type="protein sequence ID" value="EDS75229.1"/>
    <property type="molecule type" value="Genomic_DNA"/>
</dbReference>
<evidence type="ECO:0000259" key="12">
    <source>
        <dbReference type="Pfam" id="PF17956"/>
    </source>
</evidence>
<dbReference type="NCBIfam" id="NF009131">
    <property type="entry name" value="PRK12484.1"/>
    <property type="match status" value="1"/>
</dbReference>
<protein>
    <recommendedName>
        <fullName evidence="3 9">Nicotinate phosphoribosyltransferase</fullName>
        <ecNumber evidence="3 9">6.3.4.21</ecNumber>
    </recommendedName>
</protein>
<feature type="domain" description="Nicotinate phosphoribosyltransferase C-terminal" evidence="12">
    <location>
        <begin position="375"/>
        <end position="484"/>
    </location>
</feature>
<sequence length="495" mass="56462">MLNINKENNMKLHAGSKRNLTLVMDLYELTMAYNYFKQGNKDQYVYFDMYYRKNPDNGGYSIFAGLQQLIECIDHLHFSEGDIEYLRSLNKFDEEFFDYLRDFHFTGTIYAVKEGTPVFPNEPLVTIRAKFIEAQLIETLLLVTVNHQSLIATKANRIVKEAKGRPVMEFGARRAQGYDSATYGARAAYIGGVAGTATVSAGMMFNIPVVGTMAHSFVQSFDSEYEAFKTYALTYPDDCVLLVDTYDTLKSGVPNAIRIANEVLAPIGKKLKGIRLDSGDIAYLSKKARMMLDIAGLVDTKITASNSLDEYLIRSLLDQGAKIDSFGVGENLIVSKNSPVFGGVYKLVAIEKDNKIISKIKISENVEKITNPGYKKVYRLFENETGKAIGDVIAFHDEKITSDQDLTIYHQSNIWKFKTIFANTYTVEELQVPVFVDGKKVYPEYTLDEIREYSNIQKQRIWDEVFRLEYPHDYYVDLTKNLLDHKIKMLEEKRK</sequence>
<evidence type="ECO:0000259" key="11">
    <source>
        <dbReference type="Pfam" id="PF17767"/>
    </source>
</evidence>
<comment type="pathway">
    <text evidence="1 9">Cofactor biosynthesis; NAD(+) biosynthesis; nicotinate D-ribonucleotide from nicotinate: step 1/1.</text>
</comment>